<dbReference type="EMBL" id="CP016908">
    <property type="protein sequence ID" value="APR99531.1"/>
    <property type="molecule type" value="Genomic_DNA"/>
</dbReference>
<dbReference type="EC" id="2.5.1.9" evidence="4 9"/>
<organism evidence="12 13">
    <name type="scientific">Pajaroellobacter abortibovis</name>
    <dbReference type="NCBI Taxonomy" id="1882918"/>
    <lineage>
        <taxon>Bacteria</taxon>
        <taxon>Pseudomonadati</taxon>
        <taxon>Myxococcota</taxon>
        <taxon>Polyangia</taxon>
        <taxon>Polyangiales</taxon>
        <taxon>Polyangiaceae</taxon>
    </lineage>
</organism>
<sequence>MFTGIIQACGILKGRLQKSSGARLTIQCSSLFPSFGESVAVDGTCLTIAQLKNDCFEVDASEETLRRTTLGALSLGSSLNLERSLQLHDRLGGHLVLGHIDGTAPLVQRIPKGDSFQLGFSYPKEWNSMLAIKGCITINGVSLTLTNIELNRFEVVIIPTTCHLTNLHRLKIGQKVNIELDVMARYVARWLEHNTLLQSLSKTGYLNQKIRGTSLKTDPILTQEDE</sequence>
<comment type="catalytic activity">
    <reaction evidence="1">
        <text>2 6,7-dimethyl-8-(1-D-ribityl)lumazine + H(+) = 5-amino-6-(D-ribitylamino)uracil + riboflavin</text>
        <dbReference type="Rhea" id="RHEA:20772"/>
        <dbReference type="ChEBI" id="CHEBI:15378"/>
        <dbReference type="ChEBI" id="CHEBI:15934"/>
        <dbReference type="ChEBI" id="CHEBI:57986"/>
        <dbReference type="ChEBI" id="CHEBI:58201"/>
        <dbReference type="EC" id="2.5.1.9"/>
    </reaction>
</comment>
<keyword evidence="7" id="KW-0808">Transferase</keyword>
<dbReference type="Pfam" id="PF00677">
    <property type="entry name" value="Lum_binding"/>
    <property type="match status" value="2"/>
</dbReference>
<evidence type="ECO:0000313" key="13">
    <source>
        <dbReference type="Proteomes" id="UP000185544"/>
    </source>
</evidence>
<dbReference type="NCBIfam" id="NF006767">
    <property type="entry name" value="PRK09289.1"/>
    <property type="match status" value="1"/>
</dbReference>
<evidence type="ECO:0000259" key="11">
    <source>
        <dbReference type="PROSITE" id="PS51177"/>
    </source>
</evidence>
<name>A0A1L6MVK1_9BACT</name>
<evidence type="ECO:0000256" key="6">
    <source>
        <dbReference type="ARBA" id="ARBA00022619"/>
    </source>
</evidence>
<dbReference type="PIRSF" id="PIRSF000498">
    <property type="entry name" value="Riboflavin_syn_A"/>
    <property type="match status" value="1"/>
</dbReference>
<evidence type="ECO:0000256" key="3">
    <source>
        <dbReference type="ARBA" id="ARBA00004887"/>
    </source>
</evidence>
<dbReference type="InterPro" id="IPR017938">
    <property type="entry name" value="Riboflavin_synthase-like_b-brl"/>
</dbReference>
<dbReference type="NCBIfam" id="TIGR00187">
    <property type="entry name" value="ribE"/>
    <property type="match status" value="1"/>
</dbReference>
<keyword evidence="13" id="KW-1185">Reference proteome</keyword>
<dbReference type="PROSITE" id="PS51177">
    <property type="entry name" value="LUMAZINE_BIND"/>
    <property type="match status" value="2"/>
</dbReference>
<comment type="pathway">
    <text evidence="3">Cofactor biosynthesis; riboflavin biosynthesis; riboflavin from 2-hydroxy-3-oxobutyl phosphate and 5-amino-6-(D-ribitylamino)uracil: step 2/2.</text>
</comment>
<feature type="domain" description="Lumazine-binding" evidence="11">
    <location>
        <begin position="95"/>
        <end position="191"/>
    </location>
</feature>
<proteinExistence type="predicted"/>
<dbReference type="InterPro" id="IPR026017">
    <property type="entry name" value="Lumazine-bd_dom"/>
</dbReference>
<accession>A0A1L6MVK1</accession>
<evidence type="ECO:0000313" key="12">
    <source>
        <dbReference type="EMBL" id="APR99531.1"/>
    </source>
</evidence>
<dbReference type="CDD" id="cd00402">
    <property type="entry name" value="Riboflavin_synthase_like"/>
    <property type="match status" value="1"/>
</dbReference>
<dbReference type="STRING" id="1882918.BCY86_01675"/>
<evidence type="ECO:0000256" key="8">
    <source>
        <dbReference type="ARBA" id="ARBA00022737"/>
    </source>
</evidence>
<dbReference type="PANTHER" id="PTHR21098">
    <property type="entry name" value="RIBOFLAVIN SYNTHASE ALPHA CHAIN"/>
    <property type="match status" value="1"/>
</dbReference>
<dbReference type="InterPro" id="IPR023366">
    <property type="entry name" value="ATP_synth_asu-like_sf"/>
</dbReference>
<dbReference type="SUPFAM" id="SSF63380">
    <property type="entry name" value="Riboflavin synthase domain-like"/>
    <property type="match status" value="2"/>
</dbReference>
<dbReference type="AlphaFoldDB" id="A0A1L6MVK1"/>
<evidence type="ECO:0000256" key="2">
    <source>
        <dbReference type="ARBA" id="ARBA00002803"/>
    </source>
</evidence>
<dbReference type="Gene3D" id="2.40.30.20">
    <property type="match status" value="2"/>
</dbReference>
<dbReference type="GO" id="GO:0004746">
    <property type="term" value="F:riboflavin synthase activity"/>
    <property type="evidence" value="ECO:0007669"/>
    <property type="project" value="UniProtKB-UniRule"/>
</dbReference>
<dbReference type="PANTHER" id="PTHR21098:SF12">
    <property type="entry name" value="RIBOFLAVIN SYNTHASE"/>
    <property type="match status" value="1"/>
</dbReference>
<reference evidence="12 13" key="1">
    <citation type="submission" date="2016-08" db="EMBL/GenBank/DDBJ databases">
        <title>Identification and validation of antigenic proteins from Pajaroellobacter abortibovis using de-novo genome sequence assembly and reverse vaccinology.</title>
        <authorList>
            <person name="Welly B.T."/>
            <person name="Miller M.R."/>
            <person name="Stott J.L."/>
            <person name="Blanchard M.T."/>
            <person name="Islas-Trejo A.D."/>
            <person name="O'Rourke S.M."/>
            <person name="Young A.E."/>
            <person name="Medrano J.F."/>
            <person name="Van Eenennaam A.L."/>
        </authorList>
    </citation>
    <scope>NUCLEOTIDE SEQUENCE [LARGE SCALE GENOMIC DNA]</scope>
    <source>
        <strain evidence="12 13">BTF92-0548A/99-0131</strain>
    </source>
</reference>
<dbReference type="KEGG" id="pabo:BCY86_01675"/>
<dbReference type="InterPro" id="IPR001783">
    <property type="entry name" value="Lumazine-bd"/>
</dbReference>
<keyword evidence="6" id="KW-0686">Riboflavin biosynthesis</keyword>
<dbReference type="OrthoDB" id="9788537at2"/>
<feature type="domain" description="Lumazine-binding" evidence="11">
    <location>
        <begin position="1"/>
        <end position="94"/>
    </location>
</feature>
<evidence type="ECO:0000256" key="7">
    <source>
        <dbReference type="ARBA" id="ARBA00022679"/>
    </source>
</evidence>
<feature type="repeat" description="Lumazine-binding" evidence="10">
    <location>
        <begin position="1"/>
        <end position="94"/>
    </location>
</feature>
<dbReference type="Proteomes" id="UP000185544">
    <property type="component" value="Chromosome"/>
</dbReference>
<gene>
    <name evidence="12" type="ORF">BCY86_01675</name>
</gene>
<feature type="repeat" description="Lumazine-binding" evidence="10">
    <location>
        <begin position="95"/>
        <end position="191"/>
    </location>
</feature>
<dbReference type="GO" id="GO:0009231">
    <property type="term" value="P:riboflavin biosynthetic process"/>
    <property type="evidence" value="ECO:0007669"/>
    <property type="project" value="UniProtKB-KW"/>
</dbReference>
<keyword evidence="8" id="KW-0677">Repeat</keyword>
<evidence type="ECO:0000256" key="9">
    <source>
        <dbReference type="NCBIfam" id="TIGR00187"/>
    </source>
</evidence>
<evidence type="ECO:0000256" key="5">
    <source>
        <dbReference type="ARBA" id="ARBA00013950"/>
    </source>
</evidence>
<protein>
    <recommendedName>
        <fullName evidence="5 9">Riboflavin synthase</fullName>
        <ecNumber evidence="4 9">2.5.1.9</ecNumber>
    </recommendedName>
</protein>
<evidence type="ECO:0000256" key="1">
    <source>
        <dbReference type="ARBA" id="ARBA00000968"/>
    </source>
</evidence>
<comment type="function">
    <text evidence="2">Catalyzes the dismutation of two molecules of 6,7-dimethyl-8-ribityllumazine, resulting in the formation of riboflavin and 5-amino-6-(D-ribitylamino)uracil.</text>
</comment>
<evidence type="ECO:0000256" key="10">
    <source>
        <dbReference type="PROSITE-ProRule" id="PRU00524"/>
    </source>
</evidence>
<evidence type="ECO:0000256" key="4">
    <source>
        <dbReference type="ARBA" id="ARBA00012827"/>
    </source>
</evidence>
<dbReference type="RefSeq" id="WP_075276178.1">
    <property type="nucleotide sequence ID" value="NZ_CP016908.1"/>
</dbReference>